<dbReference type="GeneID" id="20802863"/>
<dbReference type="VEuPathDB" id="FungiDB:H257_00867"/>
<dbReference type="AlphaFoldDB" id="W4HDL8"/>
<protein>
    <submittedName>
        <fullName evidence="1">Uncharacterized protein</fullName>
    </submittedName>
</protein>
<reference evidence="1" key="1">
    <citation type="submission" date="2013-12" db="EMBL/GenBank/DDBJ databases">
        <title>The Genome Sequence of Aphanomyces astaci APO3.</title>
        <authorList>
            <consortium name="The Broad Institute Genomics Platform"/>
            <person name="Russ C."/>
            <person name="Tyler B."/>
            <person name="van West P."/>
            <person name="Dieguez-Uribeondo J."/>
            <person name="Young S.K."/>
            <person name="Zeng Q."/>
            <person name="Gargeya S."/>
            <person name="Fitzgerald M."/>
            <person name="Abouelleil A."/>
            <person name="Alvarado L."/>
            <person name="Chapman S.B."/>
            <person name="Gainer-Dewar J."/>
            <person name="Goldberg J."/>
            <person name="Griggs A."/>
            <person name="Gujja S."/>
            <person name="Hansen M."/>
            <person name="Howarth C."/>
            <person name="Imamovic A."/>
            <person name="Ireland A."/>
            <person name="Larimer J."/>
            <person name="McCowan C."/>
            <person name="Murphy C."/>
            <person name="Pearson M."/>
            <person name="Poon T.W."/>
            <person name="Priest M."/>
            <person name="Roberts A."/>
            <person name="Saif S."/>
            <person name="Shea T."/>
            <person name="Sykes S."/>
            <person name="Wortman J."/>
            <person name="Nusbaum C."/>
            <person name="Birren B."/>
        </authorList>
    </citation>
    <scope>NUCLEOTIDE SEQUENCE [LARGE SCALE GENOMIC DNA]</scope>
    <source>
        <strain evidence="1">APO3</strain>
    </source>
</reference>
<dbReference type="EMBL" id="KI913114">
    <property type="protein sequence ID" value="ETV89676.1"/>
    <property type="molecule type" value="Genomic_DNA"/>
</dbReference>
<evidence type="ECO:0000313" key="1">
    <source>
        <dbReference type="EMBL" id="ETV89676.1"/>
    </source>
</evidence>
<gene>
    <name evidence="1" type="ORF">H257_00867</name>
</gene>
<name>W4HDL8_APHAT</name>
<organism evidence="1">
    <name type="scientific">Aphanomyces astaci</name>
    <name type="common">Crayfish plague agent</name>
    <dbReference type="NCBI Taxonomy" id="112090"/>
    <lineage>
        <taxon>Eukaryota</taxon>
        <taxon>Sar</taxon>
        <taxon>Stramenopiles</taxon>
        <taxon>Oomycota</taxon>
        <taxon>Saprolegniomycetes</taxon>
        <taxon>Saprolegniales</taxon>
        <taxon>Verrucalvaceae</taxon>
        <taxon>Aphanomyces</taxon>
    </lineage>
</organism>
<accession>W4HDL8</accession>
<proteinExistence type="predicted"/>
<sequence>MSTVGFLESNLPFSKSSGTCSECLVKSSSLNASSVGSLTSLLFSSSVNVRSVVSVKSLPMWSLDRGRSLSRKDANVGRVVGRNDRHWLDMVVVMLAMMPTGGIKSGAVTMIPFQGNSERIPVCAAITPP</sequence>
<dbReference type="RefSeq" id="XP_009822076.1">
    <property type="nucleotide sequence ID" value="XM_009823774.1"/>
</dbReference>